<dbReference type="InterPro" id="IPR023577">
    <property type="entry name" value="CYTH_domain"/>
</dbReference>
<accession>A0A2A6RJ03</accession>
<dbReference type="GO" id="GO:0050355">
    <property type="term" value="F:inorganic triphosphate phosphatase activity"/>
    <property type="evidence" value="ECO:0007669"/>
    <property type="project" value="InterPro"/>
</dbReference>
<feature type="domain" description="CYTH" evidence="1">
    <location>
        <begin position="1"/>
        <end position="204"/>
    </location>
</feature>
<dbReference type="PANTHER" id="PTHR39569">
    <property type="entry name" value="INORGANIC TRIPHOSPHATASE"/>
    <property type="match status" value="1"/>
</dbReference>
<dbReference type="SMART" id="SM01118">
    <property type="entry name" value="CYTH"/>
    <property type="match status" value="1"/>
</dbReference>
<dbReference type="PROSITE" id="PS51707">
    <property type="entry name" value="CYTH"/>
    <property type="match status" value="1"/>
</dbReference>
<dbReference type="Proteomes" id="UP000220527">
    <property type="component" value="Unassembled WGS sequence"/>
</dbReference>
<dbReference type="Pfam" id="PF01928">
    <property type="entry name" value="CYTH"/>
    <property type="match status" value="1"/>
</dbReference>
<dbReference type="InterPro" id="IPR039013">
    <property type="entry name" value="YgiF"/>
</dbReference>
<dbReference type="OrthoDB" id="3034217at2"/>
<dbReference type="PANTHER" id="PTHR39569:SF1">
    <property type="entry name" value="INORGANIC TRIPHOSPHATASE"/>
    <property type="match status" value="1"/>
</dbReference>
<comment type="caution">
    <text evidence="2">The sequence shown here is derived from an EMBL/GenBank/DDBJ whole genome shotgun (WGS) entry which is preliminary data.</text>
</comment>
<gene>
    <name evidence="2" type="ORF">CJ255_10675</name>
</gene>
<protein>
    <recommendedName>
        <fullName evidence="1">CYTH domain-containing protein</fullName>
    </recommendedName>
</protein>
<dbReference type="Gene3D" id="2.40.320.10">
    <property type="entry name" value="Hypothetical Protein Pfu-838710-001"/>
    <property type="match status" value="1"/>
</dbReference>
<dbReference type="AlphaFoldDB" id="A0A2A6RJ03"/>
<sequence length="206" mass="21963">MEIEAKFRIAATELAELAKLRRLGAYALNPSPAPEQQENIYYDTADGRLGMARYGLRVRRVGARALVTLKGPAEVSADGVHRRAEFEFPGDQPDPNAWAPGVARDLALALTGGAPLVPMAAVLTERYVLHVTLSGNPVAEICLDHGLLRGGEREQPFAEVEIELLPAGSPADLAAIATALGAHAELVPEAQTKLQRALALLQLVHA</sequence>
<evidence type="ECO:0000313" key="3">
    <source>
        <dbReference type="Proteomes" id="UP000220527"/>
    </source>
</evidence>
<dbReference type="SUPFAM" id="SSF55154">
    <property type="entry name" value="CYTH-like phosphatases"/>
    <property type="match status" value="1"/>
</dbReference>
<keyword evidence="3" id="KW-1185">Reference proteome</keyword>
<reference evidence="3" key="1">
    <citation type="submission" date="2017-08" db="EMBL/GenBank/DDBJ databases">
        <authorList>
            <person name="Grouzdev D.S."/>
            <person name="Gaisin V.A."/>
            <person name="Rysina M.S."/>
            <person name="Gorlenko V.M."/>
        </authorList>
    </citation>
    <scope>NUCLEOTIDE SEQUENCE [LARGE SCALE GENOMIC DNA]</scope>
    <source>
        <strain evidence="3">Kir15-3F</strain>
    </source>
</reference>
<proteinExistence type="predicted"/>
<dbReference type="EMBL" id="NQWI01000041">
    <property type="protein sequence ID" value="PDW03104.1"/>
    <property type="molecule type" value="Genomic_DNA"/>
</dbReference>
<name>A0A2A6RJ03_9CHLR</name>
<evidence type="ECO:0000313" key="2">
    <source>
        <dbReference type="EMBL" id="PDW03104.1"/>
    </source>
</evidence>
<evidence type="ECO:0000259" key="1">
    <source>
        <dbReference type="PROSITE" id="PS51707"/>
    </source>
</evidence>
<organism evidence="2 3">
    <name type="scientific">Candidatus Viridilinea mediisalina</name>
    <dbReference type="NCBI Taxonomy" id="2024553"/>
    <lineage>
        <taxon>Bacteria</taxon>
        <taxon>Bacillati</taxon>
        <taxon>Chloroflexota</taxon>
        <taxon>Chloroflexia</taxon>
        <taxon>Chloroflexales</taxon>
        <taxon>Chloroflexineae</taxon>
        <taxon>Oscillochloridaceae</taxon>
        <taxon>Candidatus Viridilinea</taxon>
    </lineage>
</organism>
<dbReference type="RefSeq" id="WP_097644088.1">
    <property type="nucleotide sequence ID" value="NZ_NQWI01000041.1"/>
</dbReference>
<dbReference type="GO" id="GO:0046872">
    <property type="term" value="F:metal ion binding"/>
    <property type="evidence" value="ECO:0007669"/>
    <property type="project" value="TreeGrafter"/>
</dbReference>
<dbReference type="InterPro" id="IPR033469">
    <property type="entry name" value="CYTH-like_dom_sf"/>
</dbReference>